<dbReference type="InterPro" id="IPR051604">
    <property type="entry name" value="Ergot_Alk_Oxidoreductase"/>
</dbReference>
<keyword evidence="3" id="KW-1185">Reference proteome</keyword>
<dbReference type="Proteomes" id="UP000806285">
    <property type="component" value="Unassembled WGS sequence"/>
</dbReference>
<comment type="caution">
    <text evidence="2">The sequence shown here is derived from an EMBL/GenBank/DDBJ whole genome shotgun (WGS) entry which is preliminary data.</text>
</comment>
<dbReference type="PANTHER" id="PTHR43162">
    <property type="match status" value="1"/>
</dbReference>
<evidence type="ECO:0000313" key="3">
    <source>
        <dbReference type="Proteomes" id="UP000806285"/>
    </source>
</evidence>
<reference evidence="2 3" key="1">
    <citation type="submission" date="2020-10" db="EMBL/GenBank/DDBJ databases">
        <title>Ramlibacter sp. HM2 16S ribosomal RNA gene Genome sequencing and assembly.</title>
        <authorList>
            <person name="Kang M."/>
        </authorList>
    </citation>
    <scope>NUCLEOTIDE SEQUENCE [LARGE SCALE GENOMIC DNA]</scope>
    <source>
        <strain evidence="2 3">HM2</strain>
    </source>
</reference>
<dbReference type="Gene3D" id="3.40.50.720">
    <property type="entry name" value="NAD(P)-binding Rossmann-like Domain"/>
    <property type="match status" value="1"/>
</dbReference>
<dbReference type="EMBL" id="JADDIV010000004">
    <property type="protein sequence ID" value="MBE7368971.1"/>
    <property type="molecule type" value="Genomic_DNA"/>
</dbReference>
<proteinExistence type="predicted"/>
<sequence length="299" mass="30392">MFVLLGSNGQITSQLARLLLLAGGHAVRVVGRSAGALAPLQAAGAQVAAGDPTDAAFLQRAFAGATAVYTMTPPCYAEPDMRAAQDRIGTAVAQALRAAGVRRVVNLSSVGAELPSGTGPIAGLHAQERRLDAIDGLDLLHLRPGSFMENLLPLTGAVAAMDALPGMESPEARIPMVATADIAAVAARELVTPQHRGVLVLHAPGSVTLREAAALLGSAIGKPGLQYVQTSGADTKAMLREQGFSADAADQLEALAAWLSTSPLGSLAVAPAEVQPTTLDAFARGRFAAAYAEVAGQPA</sequence>
<gene>
    <name evidence="2" type="ORF">IM787_15520</name>
</gene>
<dbReference type="InterPro" id="IPR016040">
    <property type="entry name" value="NAD(P)-bd_dom"/>
</dbReference>
<organism evidence="2 3">
    <name type="scientific">Ramlibacter pallidus</name>
    <dbReference type="NCBI Taxonomy" id="2780087"/>
    <lineage>
        <taxon>Bacteria</taxon>
        <taxon>Pseudomonadati</taxon>
        <taxon>Pseudomonadota</taxon>
        <taxon>Betaproteobacteria</taxon>
        <taxon>Burkholderiales</taxon>
        <taxon>Comamonadaceae</taxon>
        <taxon>Ramlibacter</taxon>
    </lineage>
</organism>
<protein>
    <submittedName>
        <fullName evidence="2">NAD(P)H-binding protein</fullName>
    </submittedName>
</protein>
<dbReference type="PANTHER" id="PTHR43162:SF1">
    <property type="entry name" value="PRESTALK A DIFFERENTIATION PROTEIN A"/>
    <property type="match status" value="1"/>
</dbReference>
<dbReference type="SUPFAM" id="SSF51735">
    <property type="entry name" value="NAD(P)-binding Rossmann-fold domains"/>
    <property type="match status" value="1"/>
</dbReference>
<evidence type="ECO:0000313" key="2">
    <source>
        <dbReference type="EMBL" id="MBE7368971.1"/>
    </source>
</evidence>
<dbReference type="Pfam" id="PF13460">
    <property type="entry name" value="NAD_binding_10"/>
    <property type="match status" value="1"/>
</dbReference>
<dbReference type="InterPro" id="IPR036291">
    <property type="entry name" value="NAD(P)-bd_dom_sf"/>
</dbReference>
<accession>A0ABR9S684</accession>
<dbReference type="RefSeq" id="WP_193677584.1">
    <property type="nucleotide sequence ID" value="NZ_JADDIV010000004.1"/>
</dbReference>
<feature type="domain" description="NAD(P)-binding" evidence="1">
    <location>
        <begin position="6"/>
        <end position="190"/>
    </location>
</feature>
<name>A0ABR9S684_9BURK</name>
<evidence type="ECO:0000259" key="1">
    <source>
        <dbReference type="Pfam" id="PF13460"/>
    </source>
</evidence>
<dbReference type="Gene3D" id="3.90.25.10">
    <property type="entry name" value="UDP-galactose 4-epimerase, domain 1"/>
    <property type="match status" value="1"/>
</dbReference>